<dbReference type="InterPro" id="IPR047055">
    <property type="entry name" value="MotA-like"/>
</dbReference>
<keyword evidence="2" id="KW-1003">Cell membrane</keyword>
<dbReference type="GO" id="GO:0015031">
    <property type="term" value="P:protein transport"/>
    <property type="evidence" value="ECO:0007669"/>
    <property type="project" value="UniProtKB-KW"/>
</dbReference>
<feature type="transmembrane region" description="Helical" evidence="9">
    <location>
        <begin position="151"/>
        <end position="170"/>
    </location>
</feature>
<reference evidence="12 13" key="1">
    <citation type="submission" date="2019-11" db="EMBL/GenBank/DDBJ databases">
        <title>Draft genome sequences of five Paenibacillus species of dairy origin.</title>
        <authorList>
            <person name="Olajide A.M."/>
            <person name="Chen S."/>
            <person name="Lapointe G."/>
        </authorList>
    </citation>
    <scope>NUCLEOTIDE SEQUENCE [LARGE SCALE GENOMIC DNA]</scope>
    <source>
        <strain evidence="12 13">12CR55</strain>
    </source>
</reference>
<keyword evidence="7" id="KW-0813">Transport</keyword>
<evidence type="ECO:0000256" key="3">
    <source>
        <dbReference type="ARBA" id="ARBA00022692"/>
    </source>
</evidence>
<dbReference type="InterPro" id="IPR046786">
    <property type="entry name" value="MotA_N"/>
</dbReference>
<feature type="transmembrane region" description="Helical" evidence="9">
    <location>
        <begin position="34"/>
        <end position="53"/>
    </location>
</feature>
<dbReference type="OrthoDB" id="9806929at2"/>
<feature type="compositionally biased region" description="Low complexity" evidence="8">
    <location>
        <begin position="254"/>
        <end position="272"/>
    </location>
</feature>
<protein>
    <submittedName>
        <fullName evidence="12">Flagellar motor protein</fullName>
    </submittedName>
</protein>
<dbReference type="Pfam" id="PF20560">
    <property type="entry name" value="MotA_N"/>
    <property type="match status" value="1"/>
</dbReference>
<keyword evidence="3 9" id="KW-0812">Transmembrane</keyword>
<dbReference type="PANTHER" id="PTHR30433:SF3">
    <property type="entry name" value="MOTILITY PROTEIN A"/>
    <property type="match status" value="1"/>
</dbReference>
<keyword evidence="7" id="KW-0653">Protein transport</keyword>
<comment type="similarity">
    <text evidence="7">Belongs to the exbB/tolQ family.</text>
</comment>
<comment type="subcellular location">
    <subcellularLocation>
        <location evidence="1">Cell membrane</location>
        <topology evidence="1">Multi-pass membrane protein</topology>
    </subcellularLocation>
    <subcellularLocation>
        <location evidence="7">Membrane</location>
        <topology evidence="7">Multi-pass membrane protein</topology>
    </subcellularLocation>
</comment>
<feature type="domain" description="MotA/TolQ/ExbB proton channel" evidence="10">
    <location>
        <begin position="104"/>
        <end position="220"/>
    </location>
</feature>
<evidence type="ECO:0000256" key="9">
    <source>
        <dbReference type="SAM" id="Phobius"/>
    </source>
</evidence>
<feature type="domain" description="Motility protein A N-terminal" evidence="11">
    <location>
        <begin position="6"/>
        <end position="79"/>
    </location>
</feature>
<dbReference type="RefSeq" id="WP_155612560.1">
    <property type="nucleotide sequence ID" value="NZ_WNZW01000010.1"/>
</dbReference>
<evidence type="ECO:0000313" key="13">
    <source>
        <dbReference type="Proteomes" id="UP000447876"/>
    </source>
</evidence>
<dbReference type="GO" id="GO:0005886">
    <property type="term" value="C:plasma membrane"/>
    <property type="evidence" value="ECO:0007669"/>
    <property type="project" value="UniProtKB-SubCell"/>
</dbReference>
<keyword evidence="12" id="KW-0966">Cell projection</keyword>
<feature type="transmembrane region" description="Helical" evidence="9">
    <location>
        <begin position="182"/>
        <end position="201"/>
    </location>
</feature>
<sequence>MDIATIIGIIIGLAALIGGFLWEGGEVGGLMQLTAALIVFGGTFAAVMISFPLRRLKTIPRALKLAFTSANASAGQLVEDIVDMAMTARREGVLSLEKKIIDHSDAYLREGIQLVVDGTDREMVQQIMEYEMDATQQKYESYAKIFESAGGYAPTMGIIGTVMGLIHVLGSLTEPTALGPSIALAFTATLYGVASANLIFLPIASKIKARGEDDISRMEMILEGVLSVQNGDHPLLVRRKMESFLAGINDGLPASAPSASASSSSRSSSSTSFMENDL</sequence>
<accession>A0A7X3CPB4</accession>
<name>A0A7X3CPB4_9BACL</name>
<keyword evidence="4" id="KW-0283">Flagellar rotation</keyword>
<evidence type="ECO:0000256" key="6">
    <source>
        <dbReference type="ARBA" id="ARBA00023136"/>
    </source>
</evidence>
<evidence type="ECO:0000256" key="1">
    <source>
        <dbReference type="ARBA" id="ARBA00004651"/>
    </source>
</evidence>
<evidence type="ECO:0000256" key="7">
    <source>
        <dbReference type="RuleBase" id="RU004057"/>
    </source>
</evidence>
<dbReference type="EMBL" id="WNZW01000010">
    <property type="protein sequence ID" value="MUG47185.1"/>
    <property type="molecule type" value="Genomic_DNA"/>
</dbReference>
<evidence type="ECO:0000259" key="10">
    <source>
        <dbReference type="Pfam" id="PF01618"/>
    </source>
</evidence>
<dbReference type="GO" id="GO:0006935">
    <property type="term" value="P:chemotaxis"/>
    <property type="evidence" value="ECO:0007669"/>
    <property type="project" value="InterPro"/>
</dbReference>
<dbReference type="PANTHER" id="PTHR30433">
    <property type="entry name" value="CHEMOTAXIS PROTEIN MOTA"/>
    <property type="match status" value="1"/>
</dbReference>
<evidence type="ECO:0000256" key="5">
    <source>
        <dbReference type="ARBA" id="ARBA00022989"/>
    </source>
</evidence>
<feature type="region of interest" description="Disordered" evidence="8">
    <location>
        <begin position="254"/>
        <end position="278"/>
    </location>
</feature>
<keyword evidence="6 9" id="KW-0472">Membrane</keyword>
<evidence type="ECO:0000259" key="11">
    <source>
        <dbReference type="Pfam" id="PF20560"/>
    </source>
</evidence>
<keyword evidence="5 9" id="KW-1133">Transmembrane helix</keyword>
<keyword evidence="12" id="KW-0969">Cilium</keyword>
<evidence type="ECO:0000256" key="4">
    <source>
        <dbReference type="ARBA" id="ARBA00022779"/>
    </source>
</evidence>
<dbReference type="InterPro" id="IPR002898">
    <property type="entry name" value="MotA_ExbB_proton_chnl"/>
</dbReference>
<dbReference type="Pfam" id="PF01618">
    <property type="entry name" value="MotA_ExbB"/>
    <property type="match status" value="1"/>
</dbReference>
<organism evidence="12 13">
    <name type="scientific">Paenibacillus woosongensis</name>
    <dbReference type="NCBI Taxonomy" id="307580"/>
    <lineage>
        <taxon>Bacteria</taxon>
        <taxon>Bacillati</taxon>
        <taxon>Bacillota</taxon>
        <taxon>Bacilli</taxon>
        <taxon>Bacillales</taxon>
        <taxon>Paenibacillaceae</taxon>
        <taxon>Paenibacillus</taxon>
    </lineage>
</organism>
<evidence type="ECO:0000256" key="2">
    <source>
        <dbReference type="ARBA" id="ARBA00022475"/>
    </source>
</evidence>
<dbReference type="NCBIfam" id="NF006583">
    <property type="entry name" value="PRK09109.1"/>
    <property type="match status" value="1"/>
</dbReference>
<dbReference type="AlphaFoldDB" id="A0A7X3CPB4"/>
<gene>
    <name evidence="12" type="ORF">GNP95_19645</name>
</gene>
<dbReference type="GO" id="GO:0071978">
    <property type="term" value="P:bacterial-type flagellum-dependent swarming motility"/>
    <property type="evidence" value="ECO:0007669"/>
    <property type="project" value="InterPro"/>
</dbReference>
<evidence type="ECO:0000256" key="8">
    <source>
        <dbReference type="SAM" id="MobiDB-lite"/>
    </source>
</evidence>
<dbReference type="Proteomes" id="UP000447876">
    <property type="component" value="Unassembled WGS sequence"/>
</dbReference>
<evidence type="ECO:0000313" key="12">
    <source>
        <dbReference type="EMBL" id="MUG47185.1"/>
    </source>
</evidence>
<comment type="caution">
    <text evidence="12">The sequence shown here is derived from an EMBL/GenBank/DDBJ whole genome shotgun (WGS) entry which is preliminary data.</text>
</comment>
<feature type="transmembrane region" description="Helical" evidence="9">
    <location>
        <begin position="5"/>
        <end position="22"/>
    </location>
</feature>
<proteinExistence type="inferred from homology"/>
<keyword evidence="12" id="KW-0282">Flagellum</keyword>